<keyword evidence="1" id="KW-0812">Transmembrane</keyword>
<dbReference type="PANTHER" id="PTHR33802:SF3">
    <property type="match status" value="1"/>
</dbReference>
<evidence type="ECO:0000313" key="2">
    <source>
        <dbReference type="EMBL" id="CDQ56581.1"/>
    </source>
</evidence>
<proteinExistence type="predicted"/>
<feature type="transmembrane region" description="Helical" evidence="1">
    <location>
        <begin position="21"/>
        <end position="45"/>
    </location>
</feature>
<keyword evidence="1" id="KW-1133">Transmembrane helix</keyword>
<reference evidence="2" key="2">
    <citation type="submission" date="2014-03" db="EMBL/GenBank/DDBJ databases">
        <authorList>
            <person name="Genoscope - CEA"/>
        </authorList>
    </citation>
    <scope>NUCLEOTIDE SEQUENCE</scope>
</reference>
<feature type="transmembrane region" description="Helical" evidence="1">
    <location>
        <begin position="84"/>
        <end position="103"/>
    </location>
</feature>
<dbReference type="PANTHER" id="PTHR33802">
    <property type="entry name" value="SI:CH211-161H7.5-RELATED"/>
    <property type="match status" value="1"/>
</dbReference>
<dbReference type="Proteomes" id="UP000193380">
    <property type="component" value="Unassembled WGS sequence"/>
</dbReference>
<sequence>MYRSRVSPYGQGSMERHHHHVVLHGVCIALAMFSQVASETFHVLASGTNSGGLFMTTLDNVSESFPLEVTMDCWADNTWIMLRLWSSAWLIHSLFTVFQRNVFGPVSCNPEIHPPSFYLIWTMINVAKITWLFLWDRHDLLPSLFFKWVMPIHSFQMLYVSYRNLHNHRTWLAINNPKEPWWTRYLTQNGLAVFGWWTLLEALVSLGVVLRYQAGLPDPLVSSMVLTLLLLGMLIWFVFESFIFSKYIRYTFTVYPVLIVGLGAMFTRSYRVHDLAPNTVYCGFLMLAATVLNCIRLIAACFYPDDTSSYLTKEPNRQPDFCKTVCQPMGKDSTMASQTGFVNPVFCNNLDN</sequence>
<feature type="transmembrane region" description="Helical" evidence="1">
    <location>
        <begin position="278"/>
        <end position="303"/>
    </location>
</feature>
<dbReference type="OrthoDB" id="5586934at2759"/>
<reference evidence="2" key="1">
    <citation type="journal article" date="2014" name="Nat. Commun.">
        <title>The rainbow trout genome provides novel insights into evolution after whole-genome duplication in vertebrates.</title>
        <authorList>
            <person name="Berthelot C."/>
            <person name="Brunet F."/>
            <person name="Chalopin D."/>
            <person name="Juanchich A."/>
            <person name="Bernard M."/>
            <person name="Noel B."/>
            <person name="Bento P."/>
            <person name="Da Silva C."/>
            <person name="Labadie K."/>
            <person name="Alberti A."/>
            <person name="Aury J.M."/>
            <person name="Louis A."/>
            <person name="Dehais P."/>
            <person name="Bardou P."/>
            <person name="Montfort J."/>
            <person name="Klopp C."/>
            <person name="Cabau C."/>
            <person name="Gaspin C."/>
            <person name="Thorgaard G.H."/>
            <person name="Boussaha M."/>
            <person name="Quillet E."/>
            <person name="Guyomard R."/>
            <person name="Galiana D."/>
            <person name="Bobe J."/>
            <person name="Volff J.N."/>
            <person name="Genet C."/>
            <person name="Wincker P."/>
            <person name="Jaillon O."/>
            <person name="Roest Crollius H."/>
            <person name="Guiguen Y."/>
        </authorList>
    </citation>
    <scope>NUCLEOTIDE SEQUENCE [LARGE SCALE GENOMIC DNA]</scope>
</reference>
<feature type="transmembrane region" description="Helical" evidence="1">
    <location>
        <begin position="140"/>
        <end position="160"/>
    </location>
</feature>
<feature type="transmembrane region" description="Helical" evidence="1">
    <location>
        <begin position="220"/>
        <end position="240"/>
    </location>
</feature>
<feature type="transmembrane region" description="Helical" evidence="1">
    <location>
        <begin position="115"/>
        <end position="134"/>
    </location>
</feature>
<feature type="transmembrane region" description="Helical" evidence="1">
    <location>
        <begin position="247"/>
        <end position="266"/>
    </location>
</feature>
<keyword evidence="1" id="KW-0472">Membrane</keyword>
<evidence type="ECO:0000313" key="3">
    <source>
        <dbReference type="Proteomes" id="UP000193380"/>
    </source>
</evidence>
<name>A0A060VP27_ONCMY</name>
<feature type="transmembrane region" description="Helical" evidence="1">
    <location>
        <begin position="191"/>
        <end position="214"/>
    </location>
</feature>
<protein>
    <submittedName>
        <fullName evidence="2">Uncharacterized protein</fullName>
    </submittedName>
</protein>
<organism evidence="2 3">
    <name type="scientific">Oncorhynchus mykiss</name>
    <name type="common">Rainbow trout</name>
    <name type="synonym">Salmo gairdneri</name>
    <dbReference type="NCBI Taxonomy" id="8022"/>
    <lineage>
        <taxon>Eukaryota</taxon>
        <taxon>Metazoa</taxon>
        <taxon>Chordata</taxon>
        <taxon>Craniata</taxon>
        <taxon>Vertebrata</taxon>
        <taxon>Euteleostomi</taxon>
        <taxon>Actinopterygii</taxon>
        <taxon>Neopterygii</taxon>
        <taxon>Teleostei</taxon>
        <taxon>Protacanthopterygii</taxon>
        <taxon>Salmoniformes</taxon>
        <taxon>Salmonidae</taxon>
        <taxon>Salmoninae</taxon>
        <taxon>Oncorhynchus</taxon>
    </lineage>
</organism>
<dbReference type="AlphaFoldDB" id="A0A060VP27"/>
<gene>
    <name evidence="2" type="ORF">GSONMT00082163001</name>
</gene>
<accession>A0A060VP27</accession>
<dbReference type="EMBL" id="FR904266">
    <property type="protein sequence ID" value="CDQ56581.1"/>
    <property type="molecule type" value="Genomic_DNA"/>
</dbReference>
<evidence type="ECO:0000256" key="1">
    <source>
        <dbReference type="SAM" id="Phobius"/>
    </source>
</evidence>
<dbReference type="PaxDb" id="8022-A0A060VP27"/>